<dbReference type="EMBL" id="JBITGY010000019">
    <property type="protein sequence ID" value="MFI6505492.1"/>
    <property type="molecule type" value="Genomic_DNA"/>
</dbReference>
<evidence type="ECO:0000313" key="2">
    <source>
        <dbReference type="EMBL" id="MFI6505492.1"/>
    </source>
</evidence>
<evidence type="ECO:0000313" key="3">
    <source>
        <dbReference type="Proteomes" id="UP001612741"/>
    </source>
</evidence>
<protein>
    <submittedName>
        <fullName evidence="2">Uncharacterized protein</fullName>
    </submittedName>
</protein>
<dbReference type="RefSeq" id="WP_397091705.1">
    <property type="nucleotide sequence ID" value="NZ_JBITGY010000019.1"/>
</dbReference>
<reference evidence="2 3" key="1">
    <citation type="submission" date="2024-10" db="EMBL/GenBank/DDBJ databases">
        <title>The Natural Products Discovery Center: Release of the First 8490 Sequenced Strains for Exploring Actinobacteria Biosynthetic Diversity.</title>
        <authorList>
            <person name="Kalkreuter E."/>
            <person name="Kautsar S.A."/>
            <person name="Yang D."/>
            <person name="Bader C.D."/>
            <person name="Teijaro C.N."/>
            <person name="Fluegel L."/>
            <person name="Davis C.M."/>
            <person name="Simpson J.R."/>
            <person name="Lauterbach L."/>
            <person name="Steele A.D."/>
            <person name="Gui C."/>
            <person name="Meng S."/>
            <person name="Li G."/>
            <person name="Viehrig K."/>
            <person name="Ye F."/>
            <person name="Su P."/>
            <person name="Kiefer A.F."/>
            <person name="Nichols A."/>
            <person name="Cepeda A.J."/>
            <person name="Yan W."/>
            <person name="Fan B."/>
            <person name="Jiang Y."/>
            <person name="Adhikari A."/>
            <person name="Zheng C.-J."/>
            <person name="Schuster L."/>
            <person name="Cowan T.M."/>
            <person name="Smanski M.J."/>
            <person name="Chevrette M.G."/>
            <person name="De Carvalho L.P.S."/>
            <person name="Shen B."/>
        </authorList>
    </citation>
    <scope>NUCLEOTIDE SEQUENCE [LARGE SCALE GENOMIC DNA]</scope>
    <source>
        <strain evidence="2 3">NPDC050545</strain>
    </source>
</reference>
<comment type="caution">
    <text evidence="2">The sequence shown here is derived from an EMBL/GenBank/DDBJ whole genome shotgun (WGS) entry which is preliminary data.</text>
</comment>
<proteinExistence type="predicted"/>
<organism evidence="2 3">
    <name type="scientific">Nonomuraea typhae</name>
    <dbReference type="NCBI Taxonomy" id="2603600"/>
    <lineage>
        <taxon>Bacteria</taxon>
        <taxon>Bacillati</taxon>
        <taxon>Actinomycetota</taxon>
        <taxon>Actinomycetes</taxon>
        <taxon>Streptosporangiales</taxon>
        <taxon>Streptosporangiaceae</taxon>
        <taxon>Nonomuraea</taxon>
    </lineage>
</organism>
<feature type="region of interest" description="Disordered" evidence="1">
    <location>
        <begin position="63"/>
        <end position="114"/>
    </location>
</feature>
<accession>A0ABW7ZBE1</accession>
<name>A0ABW7ZBE1_9ACTN</name>
<gene>
    <name evidence="2" type="ORF">ACIBG2_49490</name>
</gene>
<evidence type="ECO:0000256" key="1">
    <source>
        <dbReference type="SAM" id="MobiDB-lite"/>
    </source>
</evidence>
<keyword evidence="3" id="KW-1185">Reference proteome</keyword>
<dbReference type="Proteomes" id="UP001612741">
    <property type="component" value="Unassembled WGS sequence"/>
</dbReference>
<sequence>MTRRDGQEPDPGTWLLHKIGTREQAVTCQIEQTQAEIDTLTTRLRELEEAAEHLRITRKTLLSLTDESEAGNTPPAPALPDHPAHRQIPDIFGDLTRPPAGPRSMPGAGPAHRP</sequence>